<reference evidence="2 3" key="1">
    <citation type="submission" date="2019-01" db="EMBL/GenBank/DDBJ databases">
        <title>Draft genome sequences of three monokaryotic isolates of the white-rot basidiomycete fungus Dichomitus squalens.</title>
        <authorList>
            <consortium name="DOE Joint Genome Institute"/>
            <person name="Lopez S.C."/>
            <person name="Andreopoulos B."/>
            <person name="Pangilinan J."/>
            <person name="Lipzen A."/>
            <person name="Riley R."/>
            <person name="Ahrendt S."/>
            <person name="Ng V."/>
            <person name="Barry K."/>
            <person name="Daum C."/>
            <person name="Grigoriev I.V."/>
            <person name="Hilden K.S."/>
            <person name="Makela M.R."/>
            <person name="de Vries R.P."/>
        </authorList>
    </citation>
    <scope>NUCLEOTIDE SEQUENCE [LARGE SCALE GENOMIC DNA]</scope>
    <source>
        <strain evidence="2 3">CBS 464.89</strain>
    </source>
</reference>
<evidence type="ECO:0000313" key="2">
    <source>
        <dbReference type="EMBL" id="TBU56589.1"/>
    </source>
</evidence>
<dbReference type="SUPFAM" id="SSF52087">
    <property type="entry name" value="CRAL/TRIO domain"/>
    <property type="match status" value="1"/>
</dbReference>
<dbReference type="Pfam" id="PF00650">
    <property type="entry name" value="CRAL_TRIO"/>
    <property type="match status" value="1"/>
</dbReference>
<dbReference type="InterPro" id="IPR036273">
    <property type="entry name" value="CRAL/TRIO_N_dom_sf"/>
</dbReference>
<dbReference type="PANTHER" id="PTHR45657">
    <property type="entry name" value="CRAL-TRIO DOMAIN-CONTAINING PROTEIN YKL091C-RELATED"/>
    <property type="match status" value="1"/>
</dbReference>
<dbReference type="SMART" id="SM01100">
    <property type="entry name" value="CRAL_TRIO_N"/>
    <property type="match status" value="1"/>
</dbReference>
<protein>
    <submittedName>
        <fullName evidence="2">CRAL/TRIO domain-containing protein</fullName>
    </submittedName>
</protein>
<dbReference type="InterPro" id="IPR011074">
    <property type="entry name" value="CRAL/TRIO_N_dom"/>
</dbReference>
<name>A0A4Q9NVP7_9APHY</name>
<dbReference type="AlphaFoldDB" id="A0A4Q9NVP7"/>
<accession>A0A4Q9NVP7</accession>
<dbReference type="Proteomes" id="UP000292082">
    <property type="component" value="Unassembled WGS sequence"/>
</dbReference>
<dbReference type="Gene3D" id="1.10.8.20">
    <property type="entry name" value="N-terminal domain of phosphatidylinositol transfer protein sec14p"/>
    <property type="match status" value="1"/>
</dbReference>
<dbReference type="SMART" id="SM00516">
    <property type="entry name" value="SEC14"/>
    <property type="match status" value="1"/>
</dbReference>
<dbReference type="Gene3D" id="3.40.525.10">
    <property type="entry name" value="CRAL-TRIO lipid binding domain"/>
    <property type="match status" value="1"/>
</dbReference>
<gene>
    <name evidence="2" type="ORF">BD310DRAFT_931230</name>
</gene>
<evidence type="ECO:0000313" key="3">
    <source>
        <dbReference type="Proteomes" id="UP000292082"/>
    </source>
</evidence>
<dbReference type="PROSITE" id="PS50191">
    <property type="entry name" value="CRAL_TRIO"/>
    <property type="match status" value="1"/>
</dbReference>
<proteinExistence type="predicted"/>
<dbReference type="CDD" id="cd00170">
    <property type="entry name" value="SEC14"/>
    <property type="match status" value="1"/>
</dbReference>
<dbReference type="InterPro" id="IPR001251">
    <property type="entry name" value="CRAL-TRIO_dom"/>
</dbReference>
<evidence type="ECO:0000256" key="1">
    <source>
        <dbReference type="SAM" id="MobiDB-lite"/>
    </source>
</evidence>
<dbReference type="STRING" id="114155.A0A4Q9NVP7"/>
<feature type="region of interest" description="Disordered" evidence="1">
    <location>
        <begin position="1"/>
        <end position="28"/>
    </location>
</feature>
<dbReference type="Pfam" id="PF03765">
    <property type="entry name" value="CRAL_TRIO_N"/>
    <property type="match status" value="1"/>
</dbReference>
<dbReference type="InterPro" id="IPR036865">
    <property type="entry name" value="CRAL-TRIO_dom_sf"/>
</dbReference>
<organism evidence="2 3">
    <name type="scientific">Dichomitus squalens</name>
    <dbReference type="NCBI Taxonomy" id="114155"/>
    <lineage>
        <taxon>Eukaryota</taxon>
        <taxon>Fungi</taxon>
        <taxon>Dikarya</taxon>
        <taxon>Basidiomycota</taxon>
        <taxon>Agaricomycotina</taxon>
        <taxon>Agaricomycetes</taxon>
        <taxon>Polyporales</taxon>
        <taxon>Polyporaceae</taxon>
        <taxon>Dichomitus</taxon>
    </lineage>
</organism>
<dbReference type="SUPFAM" id="SSF46938">
    <property type="entry name" value="CRAL/TRIO N-terminal domain"/>
    <property type="match status" value="1"/>
</dbReference>
<feature type="compositionally biased region" description="Low complexity" evidence="1">
    <location>
        <begin position="1"/>
        <end position="10"/>
    </location>
</feature>
<feature type="region of interest" description="Disordered" evidence="1">
    <location>
        <begin position="313"/>
        <end position="339"/>
    </location>
</feature>
<dbReference type="InterPro" id="IPR051026">
    <property type="entry name" value="PI/PC_transfer"/>
</dbReference>
<dbReference type="PANTHER" id="PTHR45657:SF3">
    <property type="entry name" value="TRANSPORTER, PUTATIVE (AFU_ORTHOLOGUE AFUA_5G09260)-RELATED"/>
    <property type="match status" value="1"/>
</dbReference>
<sequence length="339" mass="38133">MSSFFSFSSSADQPAKGETITPDVTSGHLTHLTDDQQAAFATFKTVLAKAQLYTPPSDPHRPRPSHDDPTLLRFLRARRFDPQKAMKQFADSEAWRAKNNVETLYATFPVDEFETARRYYPRWTGRRDKNGLPLYVYRIGSLTSSLQKELNAVPPERRYQRIIALYETMTGFVLPLCSHLPRRIEPTPVTSVTTIIDFTDVSLPLLWSLRSHLQEASTLATANYPETLSTIVVVNTPSFFPTVWGWVKPWFDEGTRRKVHILGKDAGPALCTLIDPKDLPKTYGGELDWKFEDEPSLDDATKELIGEMPKGPVVFEDGEVVRPSPPSEPPTVNGDVPPS</sequence>
<dbReference type="EMBL" id="ML145149">
    <property type="protein sequence ID" value="TBU56589.1"/>
    <property type="molecule type" value="Genomic_DNA"/>
</dbReference>
<keyword evidence="3" id="KW-1185">Reference proteome</keyword>